<sequence>MATNPDGTPVTSGDGSSPLALPVSTSASTETSPYYLHPSDNPGALITSVLLRGDNYSEWATELSNSLQAKQKLGFINGSFVKPAADPDLSRWLATNSMIVGWIRTSIDPKIRSTVTFVPEAHKLWDNLQRRFSVKSGVRIHQLRDEINNCCQKGQTVQEFFGRLSKLWEDLDTLKTTRSCSCDASSEIEKEREDIRVHKFLFGLDESRFRNVRSKIIDEDPLPDLNTVYSRVTREEQHLNSARNSEVKTDAVGFSVQHDTSKLEESRGSIVAAVRTRDPNRFCTHCSRKGHDNSECFLLHGYPEWWQEQQRQNSASGSGQRGRGGGRFSNSGRGRGRSYPPRAISNNATTPTNVGWNTDQISQLLQLLQTPRTTISSEKLSGKAKFSDIIIDTGASHHMTGNLSLLSDVFDILPSAVTFPDGKSSRAIKRGKLVLSRDYYLLDVLYVPDFNCTLISVSRPFYEDPDWNGGGT</sequence>
<feature type="region of interest" description="Disordered" evidence="1">
    <location>
        <begin position="309"/>
        <end position="355"/>
    </location>
</feature>
<evidence type="ECO:0000259" key="2">
    <source>
        <dbReference type="Pfam" id="PF14244"/>
    </source>
</evidence>
<keyword evidence="4" id="KW-1185">Reference proteome</keyword>
<accession>A0ABM1R6C6</accession>
<evidence type="ECO:0000313" key="4">
    <source>
        <dbReference type="Proteomes" id="UP000694864"/>
    </source>
</evidence>
<reference evidence="5" key="2">
    <citation type="submission" date="2025-08" db="UniProtKB">
        <authorList>
            <consortium name="RefSeq"/>
        </authorList>
    </citation>
    <scope>IDENTIFICATION</scope>
    <source>
        <tissue evidence="5">Leaf</tissue>
    </source>
</reference>
<feature type="region of interest" description="Disordered" evidence="1">
    <location>
        <begin position="1"/>
        <end position="25"/>
    </location>
</feature>
<dbReference type="RefSeq" id="XP_019094564.1">
    <property type="nucleotide sequence ID" value="XM_019239019.1"/>
</dbReference>
<reference evidence="4" key="1">
    <citation type="journal article" date="2014" name="Nat. Commun.">
        <title>The emerging biofuel crop Camelina sativa retains a highly undifferentiated hexaploid genome structure.</title>
        <authorList>
            <person name="Kagale S."/>
            <person name="Koh C."/>
            <person name="Nixon J."/>
            <person name="Bollina V."/>
            <person name="Clarke W.E."/>
            <person name="Tuteja R."/>
            <person name="Spillane C."/>
            <person name="Robinson S.J."/>
            <person name="Links M.G."/>
            <person name="Clarke C."/>
            <person name="Higgins E.E."/>
            <person name="Huebert T."/>
            <person name="Sharpe A.G."/>
            <person name="Parkin I.A."/>
        </authorList>
    </citation>
    <scope>NUCLEOTIDE SEQUENCE [LARGE SCALE GENOMIC DNA]</scope>
    <source>
        <strain evidence="4">cv. DH55</strain>
    </source>
</reference>
<dbReference type="PANTHER" id="PTHR37610:SF97">
    <property type="entry name" value="RETROTRANSPOSON GAG DOMAIN-CONTAINING PROTEIN"/>
    <property type="match status" value="1"/>
</dbReference>
<proteinExistence type="predicted"/>
<dbReference type="InterPro" id="IPR054722">
    <property type="entry name" value="PolX-like_BBD"/>
</dbReference>
<gene>
    <name evidence="5" type="primary">LOC104759902</name>
</gene>
<feature type="compositionally biased region" description="Low complexity" evidence="1">
    <location>
        <begin position="309"/>
        <end position="318"/>
    </location>
</feature>
<dbReference type="Pfam" id="PF14244">
    <property type="entry name" value="Retrotran_gag_3"/>
    <property type="match status" value="1"/>
</dbReference>
<organism evidence="4 5">
    <name type="scientific">Camelina sativa</name>
    <name type="common">False flax</name>
    <name type="synonym">Myagrum sativum</name>
    <dbReference type="NCBI Taxonomy" id="90675"/>
    <lineage>
        <taxon>Eukaryota</taxon>
        <taxon>Viridiplantae</taxon>
        <taxon>Streptophyta</taxon>
        <taxon>Embryophyta</taxon>
        <taxon>Tracheophyta</taxon>
        <taxon>Spermatophyta</taxon>
        <taxon>Magnoliopsida</taxon>
        <taxon>eudicotyledons</taxon>
        <taxon>Gunneridae</taxon>
        <taxon>Pentapetalae</taxon>
        <taxon>rosids</taxon>
        <taxon>malvids</taxon>
        <taxon>Brassicales</taxon>
        <taxon>Brassicaceae</taxon>
        <taxon>Camelineae</taxon>
        <taxon>Camelina</taxon>
    </lineage>
</organism>
<dbReference type="Pfam" id="PF22936">
    <property type="entry name" value="Pol_BBD"/>
    <property type="match status" value="1"/>
</dbReference>
<evidence type="ECO:0000259" key="3">
    <source>
        <dbReference type="Pfam" id="PF22936"/>
    </source>
</evidence>
<feature type="domain" description="Retrovirus-related Pol polyprotein from transposon TNT 1-94-like beta-barrel" evidence="3">
    <location>
        <begin position="390"/>
        <end position="458"/>
    </location>
</feature>
<feature type="domain" description="Retrotransposon Copia-like N-terminal" evidence="2">
    <location>
        <begin position="37"/>
        <end position="84"/>
    </location>
</feature>
<name>A0ABM1R6C6_CAMSA</name>
<evidence type="ECO:0000256" key="1">
    <source>
        <dbReference type="SAM" id="MobiDB-lite"/>
    </source>
</evidence>
<dbReference type="PANTHER" id="PTHR37610">
    <property type="entry name" value="CCHC-TYPE DOMAIN-CONTAINING PROTEIN"/>
    <property type="match status" value="1"/>
</dbReference>
<feature type="compositionally biased region" description="Polar residues" evidence="1">
    <location>
        <begin position="1"/>
        <end position="15"/>
    </location>
</feature>
<dbReference type="InterPro" id="IPR029472">
    <property type="entry name" value="Copia-like_N"/>
</dbReference>
<evidence type="ECO:0000313" key="5">
    <source>
        <dbReference type="RefSeq" id="XP_019094564.1"/>
    </source>
</evidence>
<dbReference type="Proteomes" id="UP000694864">
    <property type="component" value="Chromosome 17"/>
</dbReference>
<dbReference type="GeneID" id="104759902"/>
<feature type="compositionally biased region" description="Polar residues" evidence="1">
    <location>
        <begin position="344"/>
        <end position="355"/>
    </location>
</feature>
<protein>
    <submittedName>
        <fullName evidence="5">Uncharacterized protein LOC104759902</fullName>
    </submittedName>
</protein>